<evidence type="ECO:0000313" key="3">
    <source>
        <dbReference type="Proteomes" id="UP000184191"/>
    </source>
</evidence>
<proteinExistence type="predicted"/>
<accession>A0A1M6YPQ2</accession>
<sequence length="118" mass="13508">MHLLHSSIAKLRYCALAAKAYLGFNKDEKNIVEHEYNPIRKEPNMAFATDTRRAAAHHLSEDLSVAVYAAMQRITNYRAYRSTIRELSELSSHDLADLGLHRSEIRRVAHESVYGTRP</sequence>
<dbReference type="STRING" id="1054996.SAMN05444414_107106"/>
<keyword evidence="3" id="KW-1185">Reference proteome</keyword>
<name>A0A1M6YPQ2_9RHOB</name>
<dbReference type="Proteomes" id="UP000184191">
    <property type="component" value="Unassembled WGS sequence"/>
</dbReference>
<dbReference type="Pfam" id="PF06568">
    <property type="entry name" value="YjiS-like"/>
    <property type="match status" value="1"/>
</dbReference>
<gene>
    <name evidence="2" type="ORF">SAMN05444414_107106</name>
</gene>
<reference evidence="3" key="1">
    <citation type="submission" date="2016-11" db="EMBL/GenBank/DDBJ databases">
        <authorList>
            <person name="Varghese N."/>
            <person name="Submissions S."/>
        </authorList>
    </citation>
    <scope>NUCLEOTIDE SEQUENCE [LARGE SCALE GENOMIC DNA]</scope>
    <source>
        <strain evidence="3">DSM 29327</strain>
    </source>
</reference>
<feature type="domain" description="YjiS-like" evidence="1">
    <location>
        <begin position="71"/>
        <end position="106"/>
    </location>
</feature>
<evidence type="ECO:0000259" key="1">
    <source>
        <dbReference type="Pfam" id="PF06568"/>
    </source>
</evidence>
<dbReference type="InterPro" id="IPR009506">
    <property type="entry name" value="YjiS-like"/>
</dbReference>
<dbReference type="EMBL" id="FRBN01000007">
    <property type="protein sequence ID" value="SHL20052.1"/>
    <property type="molecule type" value="Genomic_DNA"/>
</dbReference>
<organism evidence="2 3">
    <name type="scientific">Roseovarius marisflavi</name>
    <dbReference type="NCBI Taxonomy" id="1054996"/>
    <lineage>
        <taxon>Bacteria</taxon>
        <taxon>Pseudomonadati</taxon>
        <taxon>Pseudomonadota</taxon>
        <taxon>Alphaproteobacteria</taxon>
        <taxon>Rhodobacterales</taxon>
        <taxon>Roseobacteraceae</taxon>
        <taxon>Roseovarius</taxon>
    </lineage>
</organism>
<evidence type="ECO:0000313" key="2">
    <source>
        <dbReference type="EMBL" id="SHL20052.1"/>
    </source>
</evidence>
<protein>
    <recommendedName>
        <fullName evidence="1">YjiS-like domain-containing protein</fullName>
    </recommendedName>
</protein>
<dbReference type="AlphaFoldDB" id="A0A1M6YPQ2"/>